<dbReference type="AlphaFoldDB" id="A0A250JCM4"/>
<dbReference type="Proteomes" id="UP000217257">
    <property type="component" value="Chromosome"/>
</dbReference>
<evidence type="ECO:0000256" key="1">
    <source>
        <dbReference type="SAM" id="MobiDB-lite"/>
    </source>
</evidence>
<organism evidence="2 3">
    <name type="scientific">Cystobacter fuscus</name>
    <dbReference type="NCBI Taxonomy" id="43"/>
    <lineage>
        <taxon>Bacteria</taxon>
        <taxon>Pseudomonadati</taxon>
        <taxon>Myxococcota</taxon>
        <taxon>Myxococcia</taxon>
        <taxon>Myxococcales</taxon>
        <taxon>Cystobacterineae</taxon>
        <taxon>Archangiaceae</taxon>
        <taxon>Cystobacter</taxon>
    </lineage>
</organism>
<dbReference type="KEGG" id="cfus:CYFUS_006613"/>
<protein>
    <submittedName>
        <fullName evidence="2">Uncharacterized protein</fullName>
    </submittedName>
</protein>
<proteinExistence type="predicted"/>
<feature type="region of interest" description="Disordered" evidence="1">
    <location>
        <begin position="6"/>
        <end position="27"/>
    </location>
</feature>
<name>A0A250JCM4_9BACT</name>
<accession>A0A250JCM4</accession>
<dbReference type="EMBL" id="CP022098">
    <property type="protein sequence ID" value="ATB41151.1"/>
    <property type="molecule type" value="Genomic_DNA"/>
</dbReference>
<evidence type="ECO:0000313" key="2">
    <source>
        <dbReference type="EMBL" id="ATB41151.1"/>
    </source>
</evidence>
<evidence type="ECO:0000313" key="3">
    <source>
        <dbReference type="Proteomes" id="UP000217257"/>
    </source>
</evidence>
<sequence>MACFACPAPSRSSARASPRPALAAVPSTTAQQPFAFLAEVPRREVRRRERAHRPHLRGRTPPAAQVGAQLVLPFQRPARGKGLLSPELAEAMETALREARGQPEGSRRQRAAEGKLLHLLTPFLESEARRAWASHERTYLSRSDLLQEAMVRAQKLWSGFVPGKAGPGRTLYPAYVGQAVRQHLGNVLAEGRLVGPTHWGRKLAARARKRVEREEVTFEEALATEGADAATALALAQGATRCEEREASDVADTGGDRLEELSAQGSAVAALERLPRRQRLAVGVPLGLATPRLNDMQLARHLGCTLAELQAARAEGLAALREHLEAA</sequence>
<gene>
    <name evidence="2" type="ORF">CYFUS_006613</name>
</gene>
<reference evidence="2 3" key="1">
    <citation type="submission" date="2017-06" db="EMBL/GenBank/DDBJ databases">
        <title>Sequencing and comparative analysis of myxobacterial genomes.</title>
        <authorList>
            <person name="Rupp O."/>
            <person name="Goesmann A."/>
            <person name="Sogaard-Andersen L."/>
        </authorList>
    </citation>
    <scope>NUCLEOTIDE SEQUENCE [LARGE SCALE GENOMIC DNA]</scope>
    <source>
        <strain evidence="2 3">DSM 52655</strain>
    </source>
</reference>
<dbReference type="RefSeq" id="WP_232536957.1">
    <property type="nucleotide sequence ID" value="NZ_CP022098.1"/>
</dbReference>